<dbReference type="RefSeq" id="WP_124777498.1">
    <property type="nucleotide sequence ID" value="NZ_RQZA01000007.1"/>
</dbReference>
<organism evidence="3 4">
    <name type="scientific">Streptococcus minor</name>
    <dbReference type="NCBI Taxonomy" id="229549"/>
    <lineage>
        <taxon>Bacteria</taxon>
        <taxon>Bacillati</taxon>
        <taxon>Bacillota</taxon>
        <taxon>Bacilli</taxon>
        <taxon>Lactobacillales</taxon>
        <taxon>Streptococcaceae</taxon>
        <taxon>Streptococcus</taxon>
    </lineage>
</organism>
<evidence type="ECO:0000256" key="1">
    <source>
        <dbReference type="SAM" id="MobiDB-lite"/>
    </source>
</evidence>
<dbReference type="Pfam" id="PF13413">
    <property type="entry name" value="HTH_25"/>
    <property type="match status" value="1"/>
</dbReference>
<feature type="compositionally biased region" description="Low complexity" evidence="1">
    <location>
        <begin position="138"/>
        <end position="178"/>
    </location>
</feature>
<dbReference type="GO" id="GO:0003677">
    <property type="term" value="F:DNA binding"/>
    <property type="evidence" value="ECO:0007669"/>
    <property type="project" value="InterPro"/>
</dbReference>
<reference evidence="3 4" key="1">
    <citation type="submission" date="2018-11" db="EMBL/GenBank/DDBJ databases">
        <title>Genomes From Bacteria Associated with the Canine Oral Cavity: a Test Case for Automated Genome-Based Taxonomic Assignment.</title>
        <authorList>
            <person name="Coil D.A."/>
            <person name="Jospin G."/>
            <person name="Darling A.E."/>
            <person name="Wallis C."/>
            <person name="Davis I.J."/>
            <person name="Harris S."/>
            <person name="Eisen J.A."/>
            <person name="Holcombe L.J."/>
            <person name="O'Flynn C."/>
        </authorList>
    </citation>
    <scope>NUCLEOTIDE SEQUENCE [LARGE SCALE GENOMIC DNA]</scope>
    <source>
        <strain evidence="3 4">OH4621_COT-116</strain>
    </source>
</reference>
<dbReference type="CDD" id="cd00093">
    <property type="entry name" value="HTH_XRE"/>
    <property type="match status" value="1"/>
</dbReference>
<keyword evidence="2" id="KW-1133">Transmembrane helix</keyword>
<proteinExistence type="predicted"/>
<dbReference type="PANTHER" id="PTHR34475">
    <property type="match status" value="1"/>
</dbReference>
<comment type="caution">
    <text evidence="3">The sequence shown here is derived from an EMBL/GenBank/DDBJ whole genome shotgun (WGS) entry which is preliminary data.</text>
</comment>
<dbReference type="STRING" id="1123309.GCA_000377005_00610"/>
<sequence>MRQKSIGEVLKDARESRGWSFADVQRMTKIQARLVQALEYNDFEAIPDSDYTKSFLQRYAEILELDAEVLLDAYDSNSLVVYYEAREVPTSDIDLRRKVKKKPVKSYLPLIYLLLAAISILIFVTYIVSQRIQNQVITPPSTSSSYSVVSKTSIDETTPPSSSEQTTETTNSSTSEEQSGVRLTISGGGASLAATLVGATKPVEVQVSVTTTTSWVSLSDTDMANGVTLSPDNTSVTTTIPDGVTTANLTLGVVEGVAVRIAGQELDTSALTEQSGIITLTIE</sequence>
<feature type="transmembrane region" description="Helical" evidence="2">
    <location>
        <begin position="107"/>
        <end position="128"/>
    </location>
</feature>
<dbReference type="AlphaFoldDB" id="A0A3P1V8F9"/>
<keyword evidence="2" id="KW-0812">Transmembrane</keyword>
<dbReference type="InterPro" id="IPR050400">
    <property type="entry name" value="Bact_Cytoskel_RodZ"/>
</dbReference>
<gene>
    <name evidence="3" type="ORF">EII38_07760</name>
</gene>
<dbReference type="EMBL" id="RQZA01000007">
    <property type="protein sequence ID" value="RRD30494.1"/>
    <property type="molecule type" value="Genomic_DNA"/>
</dbReference>
<evidence type="ECO:0000313" key="3">
    <source>
        <dbReference type="EMBL" id="RRD30494.1"/>
    </source>
</evidence>
<feature type="region of interest" description="Disordered" evidence="1">
    <location>
        <begin position="138"/>
        <end position="180"/>
    </location>
</feature>
<protein>
    <submittedName>
        <fullName evidence="3">Helix-turn-helix domain-containing protein</fullName>
    </submittedName>
</protein>
<accession>A0A3P1V8F9</accession>
<keyword evidence="4" id="KW-1185">Reference proteome</keyword>
<evidence type="ECO:0000256" key="2">
    <source>
        <dbReference type="SAM" id="Phobius"/>
    </source>
</evidence>
<dbReference type="SUPFAM" id="SSF47413">
    <property type="entry name" value="lambda repressor-like DNA-binding domains"/>
    <property type="match status" value="1"/>
</dbReference>
<dbReference type="Gene3D" id="1.10.260.40">
    <property type="entry name" value="lambda repressor-like DNA-binding domains"/>
    <property type="match status" value="1"/>
</dbReference>
<dbReference type="NCBIfam" id="NF041534">
    <property type="entry name" value="rodZ_Strepcoccus"/>
    <property type="match status" value="1"/>
</dbReference>
<dbReference type="Proteomes" id="UP000281771">
    <property type="component" value="Unassembled WGS sequence"/>
</dbReference>
<dbReference type="PANTHER" id="PTHR34475:SF1">
    <property type="entry name" value="CYTOSKELETON PROTEIN RODZ"/>
    <property type="match status" value="1"/>
</dbReference>
<name>A0A3P1V8F9_9STRE</name>
<keyword evidence="2" id="KW-0472">Membrane</keyword>
<evidence type="ECO:0000313" key="4">
    <source>
        <dbReference type="Proteomes" id="UP000281771"/>
    </source>
</evidence>
<dbReference type="InterPro" id="IPR001387">
    <property type="entry name" value="Cro/C1-type_HTH"/>
</dbReference>
<dbReference type="InterPro" id="IPR010982">
    <property type="entry name" value="Lambda_DNA-bd_dom_sf"/>
</dbReference>
<dbReference type="InterPro" id="IPR048211">
    <property type="entry name" value="RodZ-like"/>
</dbReference>